<evidence type="ECO:0000256" key="2">
    <source>
        <dbReference type="ARBA" id="ARBA00012415"/>
    </source>
</evidence>
<dbReference type="GO" id="GO:0006011">
    <property type="term" value="P:UDP-alpha-D-glucose metabolic process"/>
    <property type="evidence" value="ECO:0007669"/>
    <property type="project" value="InterPro"/>
</dbReference>
<dbReference type="CDD" id="cd02541">
    <property type="entry name" value="UGPase_prokaryotic"/>
    <property type="match status" value="1"/>
</dbReference>
<dbReference type="PATRIC" id="fig|483937.3.peg.2089"/>
<gene>
    <name evidence="8" type="ORF">AMQ84_14820</name>
</gene>
<reference evidence="8 9" key="1">
    <citation type="submission" date="2015-08" db="EMBL/GenBank/DDBJ databases">
        <title>Genomes of Paenibacillus riograndensis.</title>
        <authorList>
            <person name="Sant'Anna F.H."/>
            <person name="Souza R."/>
            <person name="Ambrosini A."/>
            <person name="Bach E."/>
            <person name="Fernandes G."/>
            <person name="Balsanelli E."/>
            <person name="Baura V.A."/>
            <person name="Pedrosa F.O."/>
            <person name="Souza E.M."/>
            <person name="Passaglia L."/>
        </authorList>
    </citation>
    <scope>NUCLEOTIDE SEQUENCE [LARGE SCALE GENOMIC DNA]</scope>
    <source>
        <strain evidence="8 9">CAS34</strain>
    </source>
</reference>
<evidence type="ECO:0000256" key="4">
    <source>
        <dbReference type="ARBA" id="ARBA00022695"/>
    </source>
</evidence>
<dbReference type="GO" id="GO:0003983">
    <property type="term" value="F:UTP:glucose-1-phosphate uridylyltransferase activity"/>
    <property type="evidence" value="ECO:0007669"/>
    <property type="project" value="UniProtKB-EC"/>
</dbReference>
<evidence type="ECO:0000256" key="3">
    <source>
        <dbReference type="ARBA" id="ARBA00022679"/>
    </source>
</evidence>
<sequence length="307" mass="33316">MKIRKAVIPAAGLGTRFLPATKAQPKEMLPIVDKPAIQYIVEEAVRSGIESIIIVTGRNKKSIEDHFDKSVELEQTLLEKKKHDLLREVQAISGLASIHYIRQKEPLGLGHAISCAEQFTGSEPFAVLLGDDIMVSEPPALLQMMKLYEQSEQTIVGVQPVPRSEVSKYGIIASGGAVKGVHVVSGLVEKPSPQAAPSAKAIMGRYILKPSIFPVLSKLGRGAGGEYQLTDALHEVCRNEGLLALALQGKRYDIGDKFGYIQATLEMGLEREELRPQLVPYLRGLLGSLEDGTESLCVPQTQSGLSL</sequence>
<dbReference type="EMBL" id="LIRB01000130">
    <property type="protein sequence ID" value="KWX76613.1"/>
    <property type="molecule type" value="Genomic_DNA"/>
</dbReference>
<evidence type="ECO:0000259" key="7">
    <source>
        <dbReference type="Pfam" id="PF00483"/>
    </source>
</evidence>
<organism evidence="8 9">
    <name type="scientific">Paenibacillus riograndensis</name>
    <dbReference type="NCBI Taxonomy" id="483937"/>
    <lineage>
        <taxon>Bacteria</taxon>
        <taxon>Bacillati</taxon>
        <taxon>Bacillota</taxon>
        <taxon>Bacilli</taxon>
        <taxon>Bacillales</taxon>
        <taxon>Paenibacillaceae</taxon>
        <taxon>Paenibacillus</taxon>
        <taxon>Paenibacillus sonchi group</taxon>
    </lineage>
</organism>
<comment type="catalytic activity">
    <reaction evidence="5 6">
        <text>alpha-D-glucose 1-phosphate + UTP + H(+) = UDP-alpha-D-glucose + diphosphate</text>
        <dbReference type="Rhea" id="RHEA:19889"/>
        <dbReference type="ChEBI" id="CHEBI:15378"/>
        <dbReference type="ChEBI" id="CHEBI:33019"/>
        <dbReference type="ChEBI" id="CHEBI:46398"/>
        <dbReference type="ChEBI" id="CHEBI:58601"/>
        <dbReference type="ChEBI" id="CHEBI:58885"/>
        <dbReference type="EC" id="2.7.7.9"/>
    </reaction>
</comment>
<dbReference type="InterPro" id="IPR005771">
    <property type="entry name" value="GalU_uridylyltTrfase_bac/arc"/>
</dbReference>
<name>A0A132TZR3_9BACL</name>
<dbReference type="NCBIfam" id="TIGR01099">
    <property type="entry name" value="galU"/>
    <property type="match status" value="1"/>
</dbReference>
<protein>
    <recommendedName>
        <fullName evidence="2 6">UTP--glucose-1-phosphate uridylyltransferase</fullName>
        <ecNumber evidence="2 6">2.7.7.9</ecNumber>
    </recommendedName>
    <alternativeName>
        <fullName evidence="6">UDP-glucose pyrophosphorylase</fullName>
    </alternativeName>
</protein>
<dbReference type="InterPro" id="IPR029044">
    <property type="entry name" value="Nucleotide-diphossugar_trans"/>
</dbReference>
<comment type="caution">
    <text evidence="8">The sequence shown here is derived from an EMBL/GenBank/DDBJ whole genome shotgun (WGS) entry which is preliminary data.</text>
</comment>
<keyword evidence="9" id="KW-1185">Reference proteome</keyword>
<dbReference type="Proteomes" id="UP000070475">
    <property type="component" value="Unassembled WGS sequence"/>
</dbReference>
<dbReference type="SUPFAM" id="SSF53448">
    <property type="entry name" value="Nucleotide-diphospho-sugar transferases"/>
    <property type="match status" value="1"/>
</dbReference>
<dbReference type="AlphaFoldDB" id="A0A132TZR3"/>
<dbReference type="PANTHER" id="PTHR43197">
    <property type="entry name" value="UTP--GLUCOSE-1-PHOSPHATE URIDYLYLTRANSFERASE"/>
    <property type="match status" value="1"/>
</dbReference>
<evidence type="ECO:0000256" key="6">
    <source>
        <dbReference type="RuleBase" id="RU361259"/>
    </source>
</evidence>
<evidence type="ECO:0000256" key="5">
    <source>
        <dbReference type="ARBA" id="ARBA00048128"/>
    </source>
</evidence>
<proteinExistence type="inferred from homology"/>
<evidence type="ECO:0000256" key="1">
    <source>
        <dbReference type="ARBA" id="ARBA00006890"/>
    </source>
</evidence>
<accession>A0A132TZR3</accession>
<evidence type="ECO:0000313" key="8">
    <source>
        <dbReference type="EMBL" id="KWX76613.1"/>
    </source>
</evidence>
<dbReference type="Gene3D" id="3.90.550.10">
    <property type="entry name" value="Spore Coat Polysaccharide Biosynthesis Protein SpsA, Chain A"/>
    <property type="match status" value="1"/>
</dbReference>
<feature type="domain" description="Nucleotidyl transferase" evidence="7">
    <location>
        <begin position="5"/>
        <end position="265"/>
    </location>
</feature>
<dbReference type="EC" id="2.7.7.9" evidence="2 6"/>
<keyword evidence="4 6" id="KW-0548">Nucleotidyltransferase</keyword>
<dbReference type="OrthoDB" id="9803871at2"/>
<keyword evidence="3 6" id="KW-0808">Transferase</keyword>
<dbReference type="Pfam" id="PF00483">
    <property type="entry name" value="NTP_transferase"/>
    <property type="match status" value="1"/>
</dbReference>
<comment type="similarity">
    <text evidence="1 6">Belongs to the UDPGP type 2 family.</text>
</comment>
<evidence type="ECO:0000313" key="9">
    <source>
        <dbReference type="Proteomes" id="UP000070475"/>
    </source>
</evidence>
<dbReference type="PANTHER" id="PTHR43197:SF1">
    <property type="entry name" value="UTP--GLUCOSE-1-PHOSPHATE URIDYLYLTRANSFERASE"/>
    <property type="match status" value="1"/>
</dbReference>
<dbReference type="InterPro" id="IPR005835">
    <property type="entry name" value="NTP_transferase_dom"/>
</dbReference>